<dbReference type="Pfam" id="PF05866">
    <property type="entry name" value="RusA"/>
    <property type="match status" value="1"/>
</dbReference>
<dbReference type="AlphaFoldDB" id="A0A9P1JZY3"/>
<name>A0A9P1JZY3_9PROT</name>
<evidence type="ECO:0000313" key="1">
    <source>
        <dbReference type="EMBL" id="CCD02920.1"/>
    </source>
</evidence>
<sequence>MTRCAVIEMPAPPSANNLFKNVRGGRVPTPAYDAWKQAAVWKVKAQRHEPIHGPVTILVEHGKRAGRVDTDNLFKAPLDLLVKLGLIEDDNANIVAELTGRPNVPGLTGCRVTITQKETP</sequence>
<reference evidence="1 2" key="1">
    <citation type="journal article" date="2011" name="PLoS Genet.">
        <title>Azospirillum genomes reveal transition of bacteria from aquatic to terrestrial environments.</title>
        <authorList>
            <person name="Wisniewski-Dye F."/>
            <person name="Borziak K."/>
            <person name="Khalsa-Moyers G."/>
            <person name="Alexandre G."/>
            <person name="Sukharnikov L.O."/>
            <person name="Wuichet K."/>
            <person name="Hurst G.B."/>
            <person name="McDonald W.H."/>
            <person name="Robertson J.S."/>
            <person name="Barbe V."/>
            <person name="Calteau A."/>
            <person name="Rouy Z."/>
            <person name="Mangenot S."/>
            <person name="Prigent-Combaret C."/>
            <person name="Normand P."/>
            <person name="Boyer M."/>
            <person name="Siguier P."/>
            <person name="Dessaux Y."/>
            <person name="Elmerich C."/>
            <person name="Condemine G."/>
            <person name="Krishnen G."/>
            <person name="Kennedy I."/>
            <person name="Paterson A.H."/>
            <person name="Gonzalez V."/>
            <person name="Mavingui P."/>
            <person name="Zhulin I.B."/>
        </authorList>
    </citation>
    <scope>NUCLEOTIDE SEQUENCE [LARGE SCALE GENOMIC DNA]</scope>
    <source>
        <strain evidence="1 2">Sp245</strain>
    </source>
</reference>
<keyword evidence="1" id="KW-0614">Plasmid</keyword>
<dbReference type="SUPFAM" id="SSF103084">
    <property type="entry name" value="Holliday junction resolvase RusA"/>
    <property type="match status" value="1"/>
</dbReference>
<dbReference type="GO" id="GO:0000287">
    <property type="term" value="F:magnesium ion binding"/>
    <property type="evidence" value="ECO:0007669"/>
    <property type="project" value="InterPro"/>
</dbReference>
<gene>
    <name evidence="1" type="ORF">AZOBR_p340158</name>
</gene>
<dbReference type="GO" id="GO:0006281">
    <property type="term" value="P:DNA repair"/>
    <property type="evidence" value="ECO:0007669"/>
    <property type="project" value="InterPro"/>
</dbReference>
<evidence type="ECO:0000313" key="2">
    <source>
        <dbReference type="Proteomes" id="UP000007319"/>
    </source>
</evidence>
<dbReference type="InterPro" id="IPR008822">
    <property type="entry name" value="Endonuclease_RusA-like"/>
</dbReference>
<dbReference type="RefSeq" id="WP_014199432.1">
    <property type="nucleotide sequence ID" value="NC_016595.1"/>
</dbReference>
<dbReference type="EMBL" id="HE577330">
    <property type="protein sequence ID" value="CCD02920.1"/>
    <property type="molecule type" value="Genomic_DNA"/>
</dbReference>
<accession>A0A9P1JZY3</accession>
<organism evidence="1 2">
    <name type="scientific">Azospirillum baldaniorum</name>
    <dbReference type="NCBI Taxonomy" id="1064539"/>
    <lineage>
        <taxon>Bacteria</taxon>
        <taxon>Pseudomonadati</taxon>
        <taxon>Pseudomonadota</taxon>
        <taxon>Alphaproteobacteria</taxon>
        <taxon>Rhodospirillales</taxon>
        <taxon>Azospirillaceae</taxon>
        <taxon>Azospirillum</taxon>
    </lineage>
</organism>
<protein>
    <submittedName>
        <fullName evidence="1">Uncharacterized protein</fullName>
    </submittedName>
</protein>
<dbReference type="GO" id="GO:0006310">
    <property type="term" value="P:DNA recombination"/>
    <property type="evidence" value="ECO:0007669"/>
    <property type="project" value="InterPro"/>
</dbReference>
<dbReference type="InterPro" id="IPR036614">
    <property type="entry name" value="RusA-like_sf"/>
</dbReference>
<dbReference type="Proteomes" id="UP000007319">
    <property type="component" value="Plasmid AZOBR_p3"/>
</dbReference>
<dbReference type="Gene3D" id="3.30.1330.70">
    <property type="entry name" value="Holliday junction resolvase RusA"/>
    <property type="match status" value="1"/>
</dbReference>
<dbReference type="KEGG" id="abs:AZOBR_p340158"/>
<proteinExistence type="predicted"/>
<geneLocation type="plasmid" evidence="1 2">
    <name>AZOBR_p3</name>
</geneLocation>
<keyword evidence="2" id="KW-1185">Reference proteome</keyword>